<protein>
    <submittedName>
        <fullName evidence="1">4,5-dioxygenase</fullName>
    </submittedName>
</protein>
<dbReference type="OrthoDB" id="572228at2"/>
<reference evidence="1" key="1">
    <citation type="submission" date="2020-08" db="EMBL/GenBank/DDBJ databases">
        <title>Genome Sequencing and Pan-Genome Analysis of Migratory bird Vibrio Strains, Inner Mongolia.</title>
        <authorList>
            <person name="Zheng L."/>
        </authorList>
    </citation>
    <scope>NUCLEOTIDE SEQUENCE</scope>
    <source>
        <strain evidence="1">M13F</strain>
    </source>
</reference>
<dbReference type="AlphaFoldDB" id="A0A9X0R4T9"/>
<accession>A0A9X0R4T9</accession>
<gene>
    <name evidence="1" type="ORF">H8Q88_01620</name>
</gene>
<evidence type="ECO:0000313" key="1">
    <source>
        <dbReference type="EMBL" id="MBC5849658.1"/>
    </source>
</evidence>
<name>A0A9X0R4T9_VIBME</name>
<dbReference type="RefSeq" id="WP_004395822.1">
    <property type="nucleotide sequence ID" value="NZ_CAWQCL010000012.1"/>
</dbReference>
<dbReference type="EMBL" id="JACRUP010000001">
    <property type="protein sequence ID" value="MBC5849658.1"/>
    <property type="molecule type" value="Genomic_DNA"/>
</dbReference>
<dbReference type="PANTHER" id="PTHR36423:SF2">
    <property type="entry name" value="AFR070WP"/>
    <property type="match status" value="1"/>
</dbReference>
<dbReference type="SUPFAM" id="SSF143410">
    <property type="entry name" value="DOPA-like"/>
    <property type="match status" value="1"/>
</dbReference>
<dbReference type="GeneID" id="79887177"/>
<dbReference type="Pfam" id="PF08883">
    <property type="entry name" value="DOPA_dioxygen"/>
    <property type="match status" value="1"/>
</dbReference>
<dbReference type="PIRSF" id="PIRSF028139">
    <property type="entry name" value="DOPA-diox_rel_Mll2280"/>
    <property type="match status" value="1"/>
</dbReference>
<evidence type="ECO:0000313" key="2">
    <source>
        <dbReference type="Proteomes" id="UP000615796"/>
    </source>
</evidence>
<proteinExistence type="predicted"/>
<dbReference type="InterPro" id="IPR014980">
    <property type="entry name" value="DOPA_dioxygen"/>
</dbReference>
<dbReference type="InterPro" id="IPR023389">
    <property type="entry name" value="DOPA-like_sf"/>
</dbReference>
<dbReference type="Gene3D" id="3.30.70.1240">
    <property type="entry name" value="DOPA-like domains"/>
    <property type="match status" value="1"/>
</dbReference>
<dbReference type="Proteomes" id="UP000615796">
    <property type="component" value="Unassembled WGS sequence"/>
</dbReference>
<dbReference type="PANTHER" id="PTHR36423">
    <property type="entry name" value="AFR070WP"/>
    <property type="match status" value="1"/>
</dbReference>
<comment type="caution">
    <text evidence="1">The sequence shown here is derived from an EMBL/GenBank/DDBJ whole genome shotgun (WGS) entry which is preliminary data.</text>
</comment>
<sequence>MYHAHVYFDLSQQPFAYALQQTIIAECREQISAIFPLVPRLVGPHRKPMFEIHFSEQQKSFIDWLDNARGPLSVLIHPVSGDDWHDHSEQQVMWLGENLGVNQETLR</sequence>
<organism evidence="1 2">
    <name type="scientific">Vibrio metschnikovii</name>
    <dbReference type="NCBI Taxonomy" id="28172"/>
    <lineage>
        <taxon>Bacteria</taxon>
        <taxon>Pseudomonadati</taxon>
        <taxon>Pseudomonadota</taxon>
        <taxon>Gammaproteobacteria</taxon>
        <taxon>Vibrionales</taxon>
        <taxon>Vibrionaceae</taxon>
        <taxon>Vibrio</taxon>
    </lineage>
</organism>
<keyword evidence="2" id="KW-1185">Reference proteome</keyword>